<dbReference type="Proteomes" id="UP001152797">
    <property type="component" value="Unassembled WGS sequence"/>
</dbReference>
<dbReference type="OrthoDB" id="43290at2759"/>
<organism evidence="1">
    <name type="scientific">Cladocopium goreaui</name>
    <dbReference type="NCBI Taxonomy" id="2562237"/>
    <lineage>
        <taxon>Eukaryota</taxon>
        <taxon>Sar</taxon>
        <taxon>Alveolata</taxon>
        <taxon>Dinophyceae</taxon>
        <taxon>Suessiales</taxon>
        <taxon>Symbiodiniaceae</taxon>
        <taxon>Cladocopium</taxon>
    </lineage>
</organism>
<dbReference type="EMBL" id="CAMXCT010006627">
    <property type="protein sequence ID" value="CAI4017279.1"/>
    <property type="molecule type" value="Genomic_DNA"/>
</dbReference>
<accession>A0A9P1GM13</accession>
<comment type="caution">
    <text evidence="1">The sequence shown here is derived from an EMBL/GenBank/DDBJ whole genome shotgun (WGS) entry which is preliminary data.</text>
</comment>
<reference evidence="2" key="2">
    <citation type="submission" date="2024-04" db="EMBL/GenBank/DDBJ databases">
        <authorList>
            <person name="Chen Y."/>
            <person name="Shah S."/>
            <person name="Dougan E. K."/>
            <person name="Thang M."/>
            <person name="Chan C."/>
        </authorList>
    </citation>
    <scope>NUCLEOTIDE SEQUENCE [LARGE SCALE GENOMIC DNA]</scope>
</reference>
<keyword evidence="3" id="KW-1185">Reference proteome</keyword>
<evidence type="ECO:0000313" key="3">
    <source>
        <dbReference type="Proteomes" id="UP001152797"/>
    </source>
</evidence>
<dbReference type="EMBL" id="CAMXCT030006627">
    <property type="protein sequence ID" value="CAL4804591.1"/>
    <property type="molecule type" value="Genomic_DNA"/>
</dbReference>
<proteinExistence type="predicted"/>
<evidence type="ECO:0000313" key="1">
    <source>
        <dbReference type="EMBL" id="CAI4017279.1"/>
    </source>
</evidence>
<dbReference type="EMBL" id="CAMXCT020006627">
    <property type="protein sequence ID" value="CAL1170654.1"/>
    <property type="molecule type" value="Genomic_DNA"/>
</dbReference>
<sequence length="166" mass="18277">MQLTFFRTLPWRLVGSRAFVSAQRSGRLLRCSPAIRFATSGPPRGPYQEDQEEARAFVLERGYSPQIANGILEALKLPGAGIPPGKFLSTVKEMAGRWEVGEDAGLHSLAKSVEQELSQQEGKRVVRPTPRLLCVGWLYLVVIGEVYGMDRALQAACCLLPASQYS</sequence>
<name>A0A9P1GM13_9DINO</name>
<evidence type="ECO:0000313" key="2">
    <source>
        <dbReference type="EMBL" id="CAL1170654.1"/>
    </source>
</evidence>
<reference evidence="1" key="1">
    <citation type="submission" date="2022-10" db="EMBL/GenBank/DDBJ databases">
        <authorList>
            <person name="Chen Y."/>
            <person name="Dougan E. K."/>
            <person name="Chan C."/>
            <person name="Rhodes N."/>
            <person name="Thang M."/>
        </authorList>
    </citation>
    <scope>NUCLEOTIDE SEQUENCE</scope>
</reference>
<gene>
    <name evidence="1" type="ORF">C1SCF055_LOCUS41936</name>
</gene>
<protein>
    <submittedName>
        <fullName evidence="1">Uncharacterized protein</fullName>
    </submittedName>
</protein>
<dbReference type="AlphaFoldDB" id="A0A9P1GM13"/>